<keyword evidence="2" id="KW-1133">Transmembrane helix</keyword>
<reference evidence="4" key="1">
    <citation type="submission" date="2021-03" db="EMBL/GenBank/DDBJ databases">
        <authorList>
            <person name="Bekaert M."/>
        </authorList>
    </citation>
    <scope>NUCLEOTIDE SEQUENCE</scope>
</reference>
<proteinExistence type="predicted"/>
<dbReference type="EMBL" id="CAJPWZ010002942">
    <property type="protein sequence ID" value="CAG2248515.1"/>
    <property type="molecule type" value="Genomic_DNA"/>
</dbReference>
<feature type="transmembrane region" description="Helical" evidence="2">
    <location>
        <begin position="168"/>
        <end position="193"/>
    </location>
</feature>
<evidence type="ECO:0000313" key="4">
    <source>
        <dbReference type="EMBL" id="CAG2248515.1"/>
    </source>
</evidence>
<accession>A0A8S3UWD7</accession>
<feature type="compositionally biased region" description="Polar residues" evidence="1">
    <location>
        <begin position="345"/>
        <end position="365"/>
    </location>
</feature>
<evidence type="ECO:0000256" key="3">
    <source>
        <dbReference type="SAM" id="SignalP"/>
    </source>
</evidence>
<feature type="signal peptide" evidence="3">
    <location>
        <begin position="1"/>
        <end position="21"/>
    </location>
</feature>
<dbReference type="AlphaFoldDB" id="A0A8S3UWD7"/>
<protein>
    <recommendedName>
        <fullName evidence="6">C-type lectin domain-containing protein</fullName>
    </recommendedName>
</protein>
<gene>
    <name evidence="4" type="ORF">MEDL_60353</name>
</gene>
<dbReference type="Proteomes" id="UP000683360">
    <property type="component" value="Unassembled WGS sequence"/>
</dbReference>
<evidence type="ECO:0008006" key="6">
    <source>
        <dbReference type="Google" id="ProtNLM"/>
    </source>
</evidence>
<organism evidence="4 5">
    <name type="scientific">Mytilus edulis</name>
    <name type="common">Blue mussel</name>
    <dbReference type="NCBI Taxonomy" id="6550"/>
    <lineage>
        <taxon>Eukaryota</taxon>
        <taxon>Metazoa</taxon>
        <taxon>Spiralia</taxon>
        <taxon>Lophotrochozoa</taxon>
        <taxon>Mollusca</taxon>
        <taxon>Bivalvia</taxon>
        <taxon>Autobranchia</taxon>
        <taxon>Pteriomorphia</taxon>
        <taxon>Mytilida</taxon>
        <taxon>Mytiloidea</taxon>
        <taxon>Mytilidae</taxon>
        <taxon>Mytilinae</taxon>
        <taxon>Mytilus</taxon>
    </lineage>
</organism>
<sequence>MKTRYIHDITAISLLLSFCSCEQEYNVTFHEGKTTWIDATKHCYDNDEVLYNNKDDIKNLLTNISVEVWAGQYTALSPWTVTWDNITNMKNVAKSCKDETKCLCIYAVCTDKGISLTPGNCGLEFIVKCELPNLLPSFRCLKLTKQADSEVYDACDKQNVVLPFFCKLGMIIGIVISISVLVLTILVILAFMYRRTYAKENASFNTAGREDLNTNDIDNNTVISDYQQLDDVDDVQKKTNAYDQLSVTHSNGINTNTVISDYEELHKSDKDTSTQAYDQLNVTREFKTEPTIFFSKITASTEKHSKTESTKATAATSEFEQLDNAKKDKSVNVYDQLHVTDIIDNEQTNYNSMTTKPRDQQSNAKPTEETTKLNKRTVTSEYEHLDNATKDTSVNVYDNLNDSGVMDNDPTHHNPCQ</sequence>
<feature type="region of interest" description="Disordered" evidence="1">
    <location>
        <begin position="345"/>
        <end position="372"/>
    </location>
</feature>
<comment type="caution">
    <text evidence="4">The sequence shown here is derived from an EMBL/GenBank/DDBJ whole genome shotgun (WGS) entry which is preliminary data.</text>
</comment>
<evidence type="ECO:0000313" key="5">
    <source>
        <dbReference type="Proteomes" id="UP000683360"/>
    </source>
</evidence>
<keyword evidence="5" id="KW-1185">Reference proteome</keyword>
<keyword evidence="2" id="KW-0812">Transmembrane</keyword>
<name>A0A8S3UWD7_MYTED</name>
<keyword evidence="3" id="KW-0732">Signal</keyword>
<evidence type="ECO:0000256" key="1">
    <source>
        <dbReference type="SAM" id="MobiDB-lite"/>
    </source>
</evidence>
<evidence type="ECO:0000256" key="2">
    <source>
        <dbReference type="SAM" id="Phobius"/>
    </source>
</evidence>
<keyword evidence="2" id="KW-0472">Membrane</keyword>
<dbReference type="PROSITE" id="PS51257">
    <property type="entry name" value="PROKAR_LIPOPROTEIN"/>
    <property type="match status" value="1"/>
</dbReference>
<feature type="chain" id="PRO_5035800202" description="C-type lectin domain-containing protein" evidence="3">
    <location>
        <begin position="22"/>
        <end position="417"/>
    </location>
</feature>